<gene>
    <name evidence="1" type="primary">ORF170452</name>
</gene>
<feature type="non-terminal residue" evidence="1">
    <location>
        <position position="67"/>
    </location>
</feature>
<evidence type="ECO:0000313" key="1">
    <source>
        <dbReference type="EMBL" id="CEK89360.1"/>
    </source>
</evidence>
<organism evidence="1">
    <name type="scientific">Arion vulgaris</name>
    <dbReference type="NCBI Taxonomy" id="1028688"/>
    <lineage>
        <taxon>Eukaryota</taxon>
        <taxon>Metazoa</taxon>
        <taxon>Spiralia</taxon>
        <taxon>Lophotrochozoa</taxon>
        <taxon>Mollusca</taxon>
        <taxon>Gastropoda</taxon>
        <taxon>Heterobranchia</taxon>
        <taxon>Euthyneura</taxon>
        <taxon>Panpulmonata</taxon>
        <taxon>Eupulmonata</taxon>
        <taxon>Stylommatophora</taxon>
        <taxon>Helicina</taxon>
        <taxon>Arionoidea</taxon>
        <taxon>Arionidae</taxon>
        <taxon>Arion</taxon>
    </lineage>
</organism>
<dbReference type="EMBL" id="HACG01042495">
    <property type="protein sequence ID" value="CEK89360.1"/>
    <property type="molecule type" value="Transcribed_RNA"/>
</dbReference>
<proteinExistence type="predicted"/>
<dbReference type="PANTHER" id="PTHR47027:SF20">
    <property type="entry name" value="REVERSE TRANSCRIPTASE-LIKE PROTEIN WITH RNA-DIRECTED DNA POLYMERASE DOMAIN"/>
    <property type="match status" value="1"/>
</dbReference>
<name>A0A0B7BBA8_9EUPU</name>
<sequence>KKTKIMSIVKAKSHPTITINNDNIENVTDFEYLGSIITNNGDYTKKVRRRLAMAFQQLVSMKKLWHD</sequence>
<dbReference type="PANTHER" id="PTHR47027">
    <property type="entry name" value="REVERSE TRANSCRIPTASE DOMAIN-CONTAINING PROTEIN"/>
    <property type="match status" value="1"/>
</dbReference>
<evidence type="ECO:0008006" key="2">
    <source>
        <dbReference type="Google" id="ProtNLM"/>
    </source>
</evidence>
<reference evidence="1" key="1">
    <citation type="submission" date="2014-12" db="EMBL/GenBank/DDBJ databases">
        <title>Insight into the proteome of Arion vulgaris.</title>
        <authorList>
            <person name="Aradska J."/>
            <person name="Bulat T."/>
            <person name="Smidak R."/>
            <person name="Sarate P."/>
            <person name="Gangsoo J."/>
            <person name="Sialana F."/>
            <person name="Bilban M."/>
            <person name="Lubec G."/>
        </authorList>
    </citation>
    <scope>NUCLEOTIDE SEQUENCE</scope>
    <source>
        <tissue evidence="1">Skin</tissue>
    </source>
</reference>
<feature type="non-terminal residue" evidence="1">
    <location>
        <position position="1"/>
    </location>
</feature>
<dbReference type="AlphaFoldDB" id="A0A0B7BBA8"/>
<accession>A0A0B7BBA8</accession>
<protein>
    <recommendedName>
        <fullName evidence="2">Reverse transcriptase domain-containing protein</fullName>
    </recommendedName>
</protein>